<dbReference type="GO" id="GO:0016052">
    <property type="term" value="P:carbohydrate catabolic process"/>
    <property type="evidence" value="ECO:0007669"/>
    <property type="project" value="TreeGrafter"/>
</dbReference>
<dbReference type="InterPro" id="IPR002915">
    <property type="entry name" value="DeoC/FbaB/LacD_aldolase"/>
</dbReference>
<dbReference type="GO" id="GO:0009264">
    <property type="term" value="P:deoxyribonucleotide catabolic process"/>
    <property type="evidence" value="ECO:0007669"/>
    <property type="project" value="UniProtKB-UniRule"/>
</dbReference>
<dbReference type="GO" id="GO:0005737">
    <property type="term" value="C:cytoplasm"/>
    <property type="evidence" value="ECO:0007669"/>
    <property type="project" value="InterPro"/>
</dbReference>
<dbReference type="Gene3D" id="3.20.20.70">
    <property type="entry name" value="Aldolase class I"/>
    <property type="match status" value="1"/>
</dbReference>
<evidence type="ECO:0000313" key="8">
    <source>
        <dbReference type="EMBL" id="KFZ27884.1"/>
    </source>
</evidence>
<dbReference type="EMBL" id="JPIN01000014">
    <property type="protein sequence ID" value="KFZ27884.1"/>
    <property type="molecule type" value="Genomic_DNA"/>
</dbReference>
<dbReference type="RefSeq" id="WP_034734151.1">
    <property type="nucleotide sequence ID" value="NZ_JPIN01000014.1"/>
</dbReference>
<dbReference type="InterPro" id="IPR013785">
    <property type="entry name" value="Aldolase_TIM"/>
</dbReference>
<dbReference type="Proteomes" id="UP000053718">
    <property type="component" value="Unassembled WGS sequence"/>
</dbReference>
<dbReference type="PANTHER" id="PTHR10889:SF3">
    <property type="entry name" value="DEOXYRIBOSE-PHOSPHATE ALDOLASE"/>
    <property type="match status" value="1"/>
</dbReference>
<dbReference type="GO" id="GO:0004139">
    <property type="term" value="F:deoxyribose-phosphate aldolase activity"/>
    <property type="evidence" value="ECO:0007669"/>
    <property type="project" value="UniProtKB-UniRule"/>
</dbReference>
<reference evidence="8 9" key="1">
    <citation type="submission" date="2014-06" db="EMBL/GenBank/DDBJ databases">
        <title>Draft genome sequence of Idiomarina sp. MCCC 1A10513.</title>
        <authorList>
            <person name="Du J."/>
            <person name="Lai Q."/>
            <person name="Shao Z."/>
        </authorList>
    </citation>
    <scope>NUCLEOTIDE SEQUENCE [LARGE SCALE GENOMIC DNA]</scope>
    <source>
        <strain evidence="8 9">MCCC 1A10513</strain>
    </source>
</reference>
<comment type="similarity">
    <text evidence="2">Belongs to the DeoC/FbaB aldolase family. DeoC type 2 subfamily.</text>
</comment>
<dbReference type="NCBIfam" id="TIGR00126">
    <property type="entry name" value="deoC"/>
    <property type="match status" value="1"/>
</dbReference>
<keyword evidence="9" id="KW-1185">Reference proteome</keyword>
<sequence>MREIKETARLALQLMDLTSLNHTDTAASTTQLCQAAKTLYGSPAALCVYPEHIIWAKSELQRLGLTGVKVATVTNFPGGYTDIERAMSETARAVAAGADEVDVVFPYAAFLQGDEQLAAELVASCKQACGATARLKVILETGILETPRSIQRASEIAIENQADFIKTSTGKVAVNATVTAAEVMLDVIKANNPQCGFKAAGGVRTAADAEHYLSLAEQKLGADYLAPATFRFGASGLLTNLIAVLAGDESADTKGTSY</sequence>
<dbReference type="CDD" id="cd00959">
    <property type="entry name" value="DeoC"/>
    <property type="match status" value="1"/>
</dbReference>
<comment type="pathway">
    <text evidence="1">Carbohydrate degradation; 2-deoxy-D-ribose 1-phosphate degradation; D-glyceraldehyde 3-phosphate and acetaldehyde from 2-deoxy-alpha-D-ribose 1-phosphate: step 2/2.</text>
</comment>
<evidence type="ECO:0000256" key="5">
    <source>
        <dbReference type="ARBA" id="ARBA00023270"/>
    </source>
</evidence>
<comment type="caution">
    <text evidence="8">The sequence shown here is derived from an EMBL/GenBank/DDBJ whole genome shotgun (WGS) entry which is preliminary data.</text>
</comment>
<name>A0A094IPZ1_9GAMM</name>
<evidence type="ECO:0000256" key="4">
    <source>
        <dbReference type="ARBA" id="ARBA00023239"/>
    </source>
</evidence>
<dbReference type="AlphaFoldDB" id="A0A094IPZ1"/>
<accession>A0A094IPZ1</accession>
<dbReference type="EC" id="4.1.2.4" evidence="3 7"/>
<dbReference type="OrthoDB" id="6579831at2"/>
<dbReference type="eggNOG" id="COG0274">
    <property type="taxonomic scope" value="Bacteria"/>
</dbReference>
<keyword evidence="5" id="KW-0704">Schiff base</keyword>
<dbReference type="STRING" id="1517416.IDAT_12430"/>
<evidence type="ECO:0000256" key="3">
    <source>
        <dbReference type="ARBA" id="ARBA00012515"/>
    </source>
</evidence>
<gene>
    <name evidence="8" type="ORF">IDAT_12430</name>
</gene>
<dbReference type="SMART" id="SM01133">
    <property type="entry name" value="DeoC"/>
    <property type="match status" value="1"/>
</dbReference>
<evidence type="ECO:0000256" key="2">
    <source>
        <dbReference type="ARBA" id="ARBA00009473"/>
    </source>
</evidence>
<evidence type="ECO:0000256" key="7">
    <source>
        <dbReference type="NCBIfam" id="TIGR00126"/>
    </source>
</evidence>
<protein>
    <recommendedName>
        <fullName evidence="3 7">Deoxyribose-phosphate aldolase</fullName>
        <ecNumber evidence="3 7">4.1.2.4</ecNumber>
    </recommendedName>
</protein>
<comment type="catalytic activity">
    <reaction evidence="6">
        <text>2-deoxy-D-ribose 5-phosphate = D-glyceraldehyde 3-phosphate + acetaldehyde</text>
        <dbReference type="Rhea" id="RHEA:12821"/>
        <dbReference type="ChEBI" id="CHEBI:15343"/>
        <dbReference type="ChEBI" id="CHEBI:59776"/>
        <dbReference type="ChEBI" id="CHEBI:62877"/>
        <dbReference type="EC" id="4.1.2.4"/>
    </reaction>
</comment>
<evidence type="ECO:0000256" key="1">
    <source>
        <dbReference type="ARBA" id="ARBA00004816"/>
    </source>
</evidence>
<keyword evidence="4 8" id="KW-0456">Lyase</keyword>
<dbReference type="InterPro" id="IPR011343">
    <property type="entry name" value="DeoC"/>
</dbReference>
<proteinExistence type="inferred from homology"/>
<dbReference type="PANTHER" id="PTHR10889">
    <property type="entry name" value="DEOXYRIBOSE-PHOSPHATE ALDOLASE"/>
    <property type="match status" value="1"/>
</dbReference>
<dbReference type="SUPFAM" id="SSF51569">
    <property type="entry name" value="Aldolase"/>
    <property type="match status" value="1"/>
</dbReference>
<organism evidence="8 9">
    <name type="scientific">Pseudidiomarina atlantica</name>
    <dbReference type="NCBI Taxonomy" id="1517416"/>
    <lineage>
        <taxon>Bacteria</taxon>
        <taxon>Pseudomonadati</taxon>
        <taxon>Pseudomonadota</taxon>
        <taxon>Gammaproteobacteria</taxon>
        <taxon>Alteromonadales</taxon>
        <taxon>Idiomarinaceae</taxon>
        <taxon>Pseudidiomarina</taxon>
    </lineage>
</organism>
<evidence type="ECO:0000256" key="6">
    <source>
        <dbReference type="ARBA" id="ARBA00048791"/>
    </source>
</evidence>
<dbReference type="Pfam" id="PF01791">
    <property type="entry name" value="DeoC"/>
    <property type="match status" value="1"/>
</dbReference>
<dbReference type="PIRSF" id="PIRSF001357">
    <property type="entry name" value="DeoC"/>
    <property type="match status" value="1"/>
</dbReference>
<evidence type="ECO:0000313" key="9">
    <source>
        <dbReference type="Proteomes" id="UP000053718"/>
    </source>
</evidence>